<gene>
    <name evidence="2" type="ORF">PC41400_25275</name>
</gene>
<dbReference type="Proteomes" id="UP000288943">
    <property type="component" value="Chromosome"/>
</dbReference>
<proteinExistence type="predicted"/>
<organism evidence="2 3">
    <name type="scientific">Paenibacillus chitinolyticus</name>
    <dbReference type="NCBI Taxonomy" id="79263"/>
    <lineage>
        <taxon>Bacteria</taxon>
        <taxon>Bacillati</taxon>
        <taxon>Bacillota</taxon>
        <taxon>Bacilli</taxon>
        <taxon>Bacillales</taxon>
        <taxon>Paenibacillaceae</taxon>
        <taxon>Paenibacillus</taxon>
    </lineage>
</organism>
<dbReference type="AlphaFoldDB" id="A0A410X2H6"/>
<dbReference type="KEGG" id="pchi:PC41400_25275"/>
<reference evidence="2 3" key="1">
    <citation type="submission" date="2018-01" db="EMBL/GenBank/DDBJ databases">
        <title>The whole genome sequencing and assembly of Paenibacillus chitinolyticus KCCM 41400 strain.</title>
        <authorList>
            <person name="Kim J.-Y."/>
            <person name="Park M.-K."/>
            <person name="Lee Y.-J."/>
            <person name="Yi H."/>
            <person name="Bahn Y.-S."/>
            <person name="Kim J.F."/>
            <person name="Lee D.-W."/>
        </authorList>
    </citation>
    <scope>NUCLEOTIDE SEQUENCE [LARGE SCALE GENOMIC DNA]</scope>
    <source>
        <strain evidence="2 3">KCCM 41400</strain>
    </source>
</reference>
<accession>A0A410X2H6</accession>
<sequence length="66" mass="7534">MEIHFSHYYSTSYRNASLRYLKKTAPGIRKPFEPARTGDKAPEKRAESARETPSVLPEGIRNPAEK</sequence>
<evidence type="ECO:0000256" key="1">
    <source>
        <dbReference type="SAM" id="MobiDB-lite"/>
    </source>
</evidence>
<evidence type="ECO:0000313" key="2">
    <source>
        <dbReference type="EMBL" id="QAV20816.1"/>
    </source>
</evidence>
<name>A0A410X2H6_9BACL</name>
<evidence type="ECO:0000313" key="3">
    <source>
        <dbReference type="Proteomes" id="UP000288943"/>
    </source>
</evidence>
<feature type="compositionally biased region" description="Basic and acidic residues" evidence="1">
    <location>
        <begin position="30"/>
        <end position="50"/>
    </location>
</feature>
<protein>
    <submittedName>
        <fullName evidence="2">Uncharacterized protein</fullName>
    </submittedName>
</protein>
<dbReference type="EMBL" id="CP026520">
    <property type="protein sequence ID" value="QAV20816.1"/>
    <property type="molecule type" value="Genomic_DNA"/>
</dbReference>
<feature type="region of interest" description="Disordered" evidence="1">
    <location>
        <begin position="28"/>
        <end position="66"/>
    </location>
</feature>